<dbReference type="Proteomes" id="UP000521922">
    <property type="component" value="Unassembled WGS sequence"/>
</dbReference>
<comment type="caution">
    <text evidence="1">The sequence shown here is derived from an EMBL/GenBank/DDBJ whole genome shotgun (WGS) entry which is preliminary data.</text>
</comment>
<evidence type="ECO:0000313" key="1">
    <source>
        <dbReference type="EMBL" id="NYD22520.1"/>
    </source>
</evidence>
<proteinExistence type="predicted"/>
<dbReference type="Pfam" id="PF24716">
    <property type="entry name" value="WapI"/>
    <property type="match status" value="1"/>
</dbReference>
<gene>
    <name evidence="1" type="ORF">BJ968_002060</name>
</gene>
<dbReference type="InterPro" id="IPR056510">
    <property type="entry name" value="WapI"/>
</dbReference>
<protein>
    <submittedName>
        <fullName evidence="1">Uncharacterized protein</fullName>
    </submittedName>
</protein>
<organism evidence="1 2">
    <name type="scientific">Kineococcus aurantiacus</name>
    <dbReference type="NCBI Taxonomy" id="37633"/>
    <lineage>
        <taxon>Bacteria</taxon>
        <taxon>Bacillati</taxon>
        <taxon>Actinomycetota</taxon>
        <taxon>Actinomycetes</taxon>
        <taxon>Kineosporiales</taxon>
        <taxon>Kineosporiaceae</taxon>
        <taxon>Kineococcus</taxon>
    </lineage>
</organism>
<sequence length="154" mass="16404">MQLTSTDGATFALRPGGYQYPDLDAPGDWDANWLVVRGEVRTAGGESWTFDDPSLTTWEAGELGEWLRAVAAGRVEPAEDPGDEDLPAFTEPNLAFSVAAVAGERTVLRVHLSAEAVARRPGGRGCGVPLSLGWADLLAAAEQWGRDLAPFPAR</sequence>
<keyword evidence="2" id="KW-1185">Reference proteome</keyword>
<dbReference type="AlphaFoldDB" id="A0A7Y9J0S1"/>
<name>A0A7Y9J0S1_9ACTN</name>
<reference evidence="1 2" key="1">
    <citation type="submission" date="2020-07" db="EMBL/GenBank/DDBJ databases">
        <title>Sequencing the genomes of 1000 actinobacteria strains.</title>
        <authorList>
            <person name="Klenk H.-P."/>
        </authorList>
    </citation>
    <scope>NUCLEOTIDE SEQUENCE [LARGE SCALE GENOMIC DNA]</scope>
    <source>
        <strain evidence="1 2">DSM 7487</strain>
    </source>
</reference>
<dbReference type="RefSeq" id="WP_179751553.1">
    <property type="nucleotide sequence ID" value="NZ_BAAAGN010000004.1"/>
</dbReference>
<evidence type="ECO:0000313" key="2">
    <source>
        <dbReference type="Proteomes" id="UP000521922"/>
    </source>
</evidence>
<accession>A0A7Y9J0S1</accession>
<dbReference type="EMBL" id="JACCBB010000001">
    <property type="protein sequence ID" value="NYD22520.1"/>
    <property type="molecule type" value="Genomic_DNA"/>
</dbReference>